<dbReference type="Pfam" id="PF08922">
    <property type="entry name" value="DUF1905"/>
    <property type="match status" value="1"/>
</dbReference>
<gene>
    <name evidence="1" type="ORF">GCM10011575_05160</name>
</gene>
<comment type="caution">
    <text evidence="1">The sequence shown here is derived from an EMBL/GenBank/DDBJ whole genome shotgun (WGS) entry which is preliminary data.</text>
</comment>
<reference evidence="1" key="2">
    <citation type="submission" date="2020-09" db="EMBL/GenBank/DDBJ databases">
        <authorList>
            <person name="Sun Q."/>
            <person name="Zhou Y."/>
        </authorList>
    </citation>
    <scope>NUCLEOTIDE SEQUENCE</scope>
    <source>
        <strain evidence="1">CGMCC 4.7306</strain>
    </source>
</reference>
<dbReference type="InterPro" id="IPR037079">
    <property type="entry name" value="AF2212/PG0164-like_sf"/>
</dbReference>
<reference evidence="1" key="1">
    <citation type="journal article" date="2014" name="Int. J. Syst. Evol. Microbiol.">
        <title>Complete genome sequence of Corynebacterium casei LMG S-19264T (=DSM 44701T), isolated from a smear-ripened cheese.</title>
        <authorList>
            <consortium name="US DOE Joint Genome Institute (JGI-PGF)"/>
            <person name="Walter F."/>
            <person name="Albersmeier A."/>
            <person name="Kalinowski J."/>
            <person name="Ruckert C."/>
        </authorList>
    </citation>
    <scope>NUCLEOTIDE SEQUENCE</scope>
    <source>
        <strain evidence="1">CGMCC 4.7306</strain>
    </source>
</reference>
<evidence type="ECO:0000313" key="1">
    <source>
        <dbReference type="EMBL" id="GGL49941.1"/>
    </source>
</evidence>
<protein>
    <recommendedName>
        <fullName evidence="3">Bacteriocin-protection, YdeI or OmpD-Associated</fullName>
    </recommendedName>
</protein>
<sequence length="155" mass="16769">MAPESTTVDVMDYTGTFEIIAGNNAAFVIPDEFVAQLDSGGRPKVTVAVNGSNFRTSIARMGGRYLLGINKARREEAGLTAGETYTLQIEPDREERTVELPADLATALGGDKAALGRWEALSFTAKREIAEPIEAAKKPETRERRVAKAVEALRS</sequence>
<organism evidence="1 2">
    <name type="scientific">Microlunatus endophyticus</name>
    <dbReference type="NCBI Taxonomy" id="1716077"/>
    <lineage>
        <taxon>Bacteria</taxon>
        <taxon>Bacillati</taxon>
        <taxon>Actinomycetota</taxon>
        <taxon>Actinomycetes</taxon>
        <taxon>Propionibacteriales</taxon>
        <taxon>Propionibacteriaceae</taxon>
        <taxon>Microlunatus</taxon>
    </lineage>
</organism>
<evidence type="ECO:0008006" key="3">
    <source>
        <dbReference type="Google" id="ProtNLM"/>
    </source>
</evidence>
<dbReference type="EMBL" id="BMMZ01000001">
    <property type="protein sequence ID" value="GGL49941.1"/>
    <property type="molecule type" value="Genomic_DNA"/>
</dbReference>
<dbReference type="Pfam" id="PF13376">
    <property type="entry name" value="OmdA"/>
    <property type="match status" value="1"/>
</dbReference>
<dbReference type="AlphaFoldDB" id="A0A917S225"/>
<proteinExistence type="predicted"/>
<dbReference type="SUPFAM" id="SSF141694">
    <property type="entry name" value="AF2212/PG0164-like"/>
    <property type="match status" value="1"/>
</dbReference>
<dbReference type="Proteomes" id="UP000613840">
    <property type="component" value="Unassembled WGS sequence"/>
</dbReference>
<keyword evidence="2" id="KW-1185">Reference proteome</keyword>
<name>A0A917S225_9ACTN</name>
<dbReference type="Gene3D" id="2.40.30.100">
    <property type="entry name" value="AF2212/PG0164-like"/>
    <property type="match status" value="1"/>
</dbReference>
<evidence type="ECO:0000313" key="2">
    <source>
        <dbReference type="Proteomes" id="UP000613840"/>
    </source>
</evidence>
<accession>A0A917S225</accession>
<dbReference type="InterPro" id="IPR015018">
    <property type="entry name" value="DUF1905"/>
</dbReference>